<dbReference type="InterPro" id="IPR011324">
    <property type="entry name" value="Cytotoxic_necrot_fac-like_cat"/>
</dbReference>
<sequence>MGVAIAGRLRLAADSAATGPRGVRRVTVSGQGWLAPEWPGPPGVRACVTTRQGGASLAPFDSFNLGDHVGDDPAAVAWNRQHLQESLGCHPVWLNQVHSSVAVQAVLGVCATADASWSDTPGQACTVLTADCLPVLFCDRAATRVAAAHAGWRGLAGGVLEATLHALAVPAEEVLVWLGPAIGPAAFEVGPEVRDAFQAQHPAAVTAFSPSQNAERFMADLYQLARIRLAAAGVDAVYGGGLCTLSDPRFYSYRRASRTGRFASLIWLER</sequence>
<dbReference type="NCBIfam" id="TIGR00726">
    <property type="entry name" value="peptidoglycan editing factor PgeF"/>
    <property type="match status" value="1"/>
</dbReference>
<evidence type="ECO:0000256" key="3">
    <source>
        <dbReference type="ARBA" id="ARBA00022679"/>
    </source>
</evidence>
<evidence type="ECO:0000256" key="10">
    <source>
        <dbReference type="RuleBase" id="RU361274"/>
    </source>
</evidence>
<reference evidence="11 12" key="1">
    <citation type="submission" date="2018-01" db="EMBL/GenBank/DDBJ databases">
        <title>Denitrification phenotypes of diverse strains of Pseudomonas stutzeri.</title>
        <authorList>
            <person name="Milligan D.A."/>
            <person name="Bergaust L."/>
            <person name="Bakken L.R."/>
            <person name="Frostegard A."/>
        </authorList>
    </citation>
    <scope>NUCLEOTIDE SEQUENCE [LARGE SCALE GENOMIC DNA]</scope>
    <source>
        <strain evidence="11 12">CCUG 44592</strain>
    </source>
</reference>
<keyword evidence="5" id="KW-0378">Hydrolase</keyword>
<accession>A0A2N8RAP1</accession>
<comment type="caution">
    <text evidence="11">The sequence shown here is derived from an EMBL/GenBank/DDBJ whole genome shotgun (WGS) entry which is preliminary data.</text>
</comment>
<dbReference type="GO" id="GO:0017061">
    <property type="term" value="F:S-methyl-5-thioadenosine phosphorylase activity"/>
    <property type="evidence" value="ECO:0007669"/>
    <property type="project" value="UniProtKB-EC"/>
</dbReference>
<evidence type="ECO:0000256" key="7">
    <source>
        <dbReference type="ARBA" id="ARBA00047989"/>
    </source>
</evidence>
<organism evidence="11 12">
    <name type="scientific">Stutzerimonas stutzeri</name>
    <name type="common">Pseudomonas stutzeri</name>
    <dbReference type="NCBI Taxonomy" id="316"/>
    <lineage>
        <taxon>Bacteria</taxon>
        <taxon>Pseudomonadati</taxon>
        <taxon>Pseudomonadota</taxon>
        <taxon>Gammaproteobacteria</taxon>
        <taxon>Pseudomonadales</taxon>
        <taxon>Pseudomonadaceae</taxon>
        <taxon>Stutzerimonas</taxon>
    </lineage>
</organism>
<keyword evidence="3" id="KW-0808">Transferase</keyword>
<proteinExistence type="inferred from homology"/>
<comment type="catalytic activity">
    <reaction evidence="1">
        <text>inosine + phosphate = alpha-D-ribose 1-phosphate + hypoxanthine</text>
        <dbReference type="Rhea" id="RHEA:27646"/>
        <dbReference type="ChEBI" id="CHEBI:17368"/>
        <dbReference type="ChEBI" id="CHEBI:17596"/>
        <dbReference type="ChEBI" id="CHEBI:43474"/>
        <dbReference type="ChEBI" id="CHEBI:57720"/>
        <dbReference type="EC" id="2.4.2.1"/>
    </reaction>
    <physiologicalReaction direction="left-to-right" evidence="1">
        <dbReference type="Rhea" id="RHEA:27647"/>
    </physiologicalReaction>
</comment>
<evidence type="ECO:0000256" key="8">
    <source>
        <dbReference type="ARBA" id="ARBA00048968"/>
    </source>
</evidence>
<dbReference type="AlphaFoldDB" id="A0A2N8RAP1"/>
<comment type="catalytic activity">
    <reaction evidence="7">
        <text>adenosine + H2O + H(+) = inosine + NH4(+)</text>
        <dbReference type="Rhea" id="RHEA:24408"/>
        <dbReference type="ChEBI" id="CHEBI:15377"/>
        <dbReference type="ChEBI" id="CHEBI:15378"/>
        <dbReference type="ChEBI" id="CHEBI:16335"/>
        <dbReference type="ChEBI" id="CHEBI:17596"/>
        <dbReference type="ChEBI" id="CHEBI:28938"/>
        <dbReference type="EC" id="3.5.4.4"/>
    </reaction>
    <physiologicalReaction direction="left-to-right" evidence="7">
        <dbReference type="Rhea" id="RHEA:24409"/>
    </physiologicalReaction>
</comment>
<dbReference type="SUPFAM" id="SSF64438">
    <property type="entry name" value="CNF1/YfiH-like putative cysteine hydrolases"/>
    <property type="match status" value="1"/>
</dbReference>
<evidence type="ECO:0000313" key="12">
    <source>
        <dbReference type="Proteomes" id="UP000236003"/>
    </source>
</evidence>
<evidence type="ECO:0000256" key="4">
    <source>
        <dbReference type="ARBA" id="ARBA00022723"/>
    </source>
</evidence>
<dbReference type="Proteomes" id="UP000236003">
    <property type="component" value="Unassembled WGS sequence"/>
</dbReference>
<dbReference type="Gene3D" id="3.60.140.10">
    <property type="entry name" value="CNF1/YfiH-like putative cysteine hydrolases"/>
    <property type="match status" value="1"/>
</dbReference>
<evidence type="ECO:0000256" key="5">
    <source>
        <dbReference type="ARBA" id="ARBA00022801"/>
    </source>
</evidence>
<dbReference type="GO" id="GO:0005507">
    <property type="term" value="F:copper ion binding"/>
    <property type="evidence" value="ECO:0007669"/>
    <property type="project" value="TreeGrafter"/>
</dbReference>
<keyword evidence="4" id="KW-0479">Metal-binding</keyword>
<comment type="catalytic activity">
    <reaction evidence="8">
        <text>adenosine + phosphate = alpha-D-ribose 1-phosphate + adenine</text>
        <dbReference type="Rhea" id="RHEA:27642"/>
        <dbReference type="ChEBI" id="CHEBI:16335"/>
        <dbReference type="ChEBI" id="CHEBI:16708"/>
        <dbReference type="ChEBI" id="CHEBI:43474"/>
        <dbReference type="ChEBI" id="CHEBI:57720"/>
        <dbReference type="EC" id="2.4.2.1"/>
    </reaction>
    <physiologicalReaction direction="left-to-right" evidence="8">
        <dbReference type="Rhea" id="RHEA:27643"/>
    </physiologicalReaction>
</comment>
<dbReference type="GO" id="GO:0016787">
    <property type="term" value="F:hydrolase activity"/>
    <property type="evidence" value="ECO:0007669"/>
    <property type="project" value="UniProtKB-KW"/>
</dbReference>
<protein>
    <recommendedName>
        <fullName evidence="10">Purine nucleoside phosphorylase</fullName>
    </recommendedName>
</protein>
<dbReference type="CDD" id="cd16833">
    <property type="entry name" value="YfiH"/>
    <property type="match status" value="1"/>
</dbReference>
<evidence type="ECO:0000256" key="6">
    <source>
        <dbReference type="ARBA" id="ARBA00022833"/>
    </source>
</evidence>
<comment type="similarity">
    <text evidence="2 10">Belongs to the purine nucleoside phosphorylase YfiH/LACC1 family.</text>
</comment>
<dbReference type="EMBL" id="POUM01000017">
    <property type="protein sequence ID" value="PNF58144.1"/>
    <property type="molecule type" value="Genomic_DNA"/>
</dbReference>
<dbReference type="InterPro" id="IPR003730">
    <property type="entry name" value="Cu_polyphenol_OxRdtase"/>
</dbReference>
<comment type="catalytic activity">
    <reaction evidence="9">
        <text>S-methyl-5'-thioadenosine + phosphate = 5-(methylsulfanyl)-alpha-D-ribose 1-phosphate + adenine</text>
        <dbReference type="Rhea" id="RHEA:11852"/>
        <dbReference type="ChEBI" id="CHEBI:16708"/>
        <dbReference type="ChEBI" id="CHEBI:17509"/>
        <dbReference type="ChEBI" id="CHEBI:43474"/>
        <dbReference type="ChEBI" id="CHEBI:58533"/>
        <dbReference type="EC" id="2.4.2.28"/>
    </reaction>
    <physiologicalReaction direction="left-to-right" evidence="9">
        <dbReference type="Rhea" id="RHEA:11853"/>
    </physiologicalReaction>
</comment>
<name>A0A2N8RAP1_STUST</name>
<dbReference type="PANTHER" id="PTHR30616">
    <property type="entry name" value="UNCHARACTERIZED PROTEIN YFIH"/>
    <property type="match status" value="1"/>
</dbReference>
<gene>
    <name evidence="11" type="ORF">CXK99_17910</name>
</gene>
<keyword evidence="6" id="KW-0862">Zinc</keyword>
<dbReference type="PANTHER" id="PTHR30616:SF2">
    <property type="entry name" value="PURINE NUCLEOSIDE PHOSPHORYLASE LACC1"/>
    <property type="match status" value="1"/>
</dbReference>
<dbReference type="InterPro" id="IPR038371">
    <property type="entry name" value="Cu_polyphenol_OxRdtase_sf"/>
</dbReference>
<evidence type="ECO:0000313" key="11">
    <source>
        <dbReference type="EMBL" id="PNF58144.1"/>
    </source>
</evidence>
<evidence type="ECO:0000256" key="2">
    <source>
        <dbReference type="ARBA" id="ARBA00007353"/>
    </source>
</evidence>
<evidence type="ECO:0000256" key="9">
    <source>
        <dbReference type="ARBA" id="ARBA00049893"/>
    </source>
</evidence>
<dbReference type="Pfam" id="PF02578">
    <property type="entry name" value="Cu-oxidase_4"/>
    <property type="match status" value="1"/>
</dbReference>
<evidence type="ECO:0000256" key="1">
    <source>
        <dbReference type="ARBA" id="ARBA00000553"/>
    </source>
</evidence>